<gene>
    <name evidence="6" type="ORF">SAMN05660662_3324</name>
</gene>
<dbReference type="GO" id="GO:0016787">
    <property type="term" value="F:hydrolase activity"/>
    <property type="evidence" value="ECO:0007669"/>
    <property type="project" value="UniProtKB-KW"/>
</dbReference>
<dbReference type="PROSITE" id="PS01174">
    <property type="entry name" value="LIPASE_GDXG_SER"/>
    <property type="match status" value="1"/>
</dbReference>
<dbReference type="Gene3D" id="3.40.50.1820">
    <property type="entry name" value="alpha/beta hydrolase"/>
    <property type="match status" value="1"/>
</dbReference>
<evidence type="ECO:0000256" key="4">
    <source>
        <dbReference type="SAM" id="MobiDB-lite"/>
    </source>
</evidence>
<protein>
    <submittedName>
        <fullName evidence="6">Acetyl esterase/lipase</fullName>
    </submittedName>
</protein>
<evidence type="ECO:0000256" key="2">
    <source>
        <dbReference type="ARBA" id="ARBA00022801"/>
    </source>
</evidence>
<dbReference type="AlphaFoldDB" id="A0A1G7NS23"/>
<feature type="active site" evidence="3">
    <location>
        <position position="164"/>
    </location>
</feature>
<evidence type="ECO:0000256" key="1">
    <source>
        <dbReference type="ARBA" id="ARBA00010515"/>
    </source>
</evidence>
<dbReference type="InterPro" id="IPR050300">
    <property type="entry name" value="GDXG_lipolytic_enzyme"/>
</dbReference>
<evidence type="ECO:0000256" key="3">
    <source>
        <dbReference type="PROSITE-ProRule" id="PRU10038"/>
    </source>
</evidence>
<organism evidence="6 7">
    <name type="scientific">Blastococcus aurantiacus</name>
    <dbReference type="NCBI Taxonomy" id="1550231"/>
    <lineage>
        <taxon>Bacteria</taxon>
        <taxon>Bacillati</taxon>
        <taxon>Actinomycetota</taxon>
        <taxon>Actinomycetes</taxon>
        <taxon>Geodermatophilales</taxon>
        <taxon>Geodermatophilaceae</taxon>
        <taxon>Blastococcus</taxon>
    </lineage>
</organism>
<feature type="region of interest" description="Disordered" evidence="4">
    <location>
        <begin position="340"/>
        <end position="362"/>
    </location>
</feature>
<sequence>MPTFVPVGLAAGGVLAAWLAGPRPIVAVLRLLTRRSGRDEAEDIARRNGPLVPAGIEERLDLPYGSGRRCRLDVFRPGGATGPLPTVVWVHGGGWIGGTKDALRDYLRVLASHGLVTVGVDYSWAPEATFPRQPREVATAVRFVVEHADELGTDPDRLVLAGDSAGAQIAACVAAAFVDPAYARLVGVDPAVEPRQLRGAVLFCGAYFLRVPPPSDRRAATFVRLLLWSYLGLRRPALLPDGHPASVGDLLTAAFPPSLVSAGNGDPLLAQSHRLVERLRGVGVPVTELFFPDADPPVPHEYQVHLDTGTGRRALDAVVAFAQRYAGAGPGSCANSMRVTQEVASDHDDGRRPQRRATSDQG</sequence>
<dbReference type="EMBL" id="FNBT01000006">
    <property type="protein sequence ID" value="SDF76771.1"/>
    <property type="molecule type" value="Genomic_DNA"/>
</dbReference>
<evidence type="ECO:0000259" key="5">
    <source>
        <dbReference type="Pfam" id="PF07859"/>
    </source>
</evidence>
<name>A0A1G7NS23_9ACTN</name>
<evidence type="ECO:0000313" key="7">
    <source>
        <dbReference type="Proteomes" id="UP000199406"/>
    </source>
</evidence>
<dbReference type="InterPro" id="IPR013094">
    <property type="entry name" value="AB_hydrolase_3"/>
</dbReference>
<comment type="similarity">
    <text evidence="1">Belongs to the 'GDXG' lipolytic enzyme family.</text>
</comment>
<dbReference type="InterPro" id="IPR033140">
    <property type="entry name" value="Lipase_GDXG_put_SER_AS"/>
</dbReference>
<dbReference type="InterPro" id="IPR029058">
    <property type="entry name" value="AB_hydrolase_fold"/>
</dbReference>
<evidence type="ECO:0000313" key="6">
    <source>
        <dbReference type="EMBL" id="SDF76771.1"/>
    </source>
</evidence>
<keyword evidence="7" id="KW-1185">Reference proteome</keyword>
<dbReference type="SUPFAM" id="SSF53474">
    <property type="entry name" value="alpha/beta-Hydrolases"/>
    <property type="match status" value="1"/>
</dbReference>
<dbReference type="STRING" id="1550231.SAMN05660662_3324"/>
<dbReference type="PANTHER" id="PTHR48081">
    <property type="entry name" value="AB HYDROLASE SUPERFAMILY PROTEIN C4A8.06C"/>
    <property type="match status" value="1"/>
</dbReference>
<keyword evidence="2" id="KW-0378">Hydrolase</keyword>
<reference evidence="7" key="1">
    <citation type="submission" date="2016-10" db="EMBL/GenBank/DDBJ databases">
        <authorList>
            <person name="Varghese N."/>
            <person name="Submissions S."/>
        </authorList>
    </citation>
    <scope>NUCLEOTIDE SEQUENCE [LARGE SCALE GENOMIC DNA]</scope>
    <source>
        <strain evidence="7">DSM 44268</strain>
    </source>
</reference>
<dbReference type="RefSeq" id="WP_176946423.1">
    <property type="nucleotide sequence ID" value="NZ_FNBT01000006.1"/>
</dbReference>
<accession>A0A1G7NS23</accession>
<feature type="domain" description="Alpha/beta hydrolase fold-3" evidence="5">
    <location>
        <begin position="87"/>
        <end position="292"/>
    </location>
</feature>
<dbReference type="Pfam" id="PF07859">
    <property type="entry name" value="Abhydrolase_3"/>
    <property type="match status" value="1"/>
</dbReference>
<dbReference type="Proteomes" id="UP000199406">
    <property type="component" value="Unassembled WGS sequence"/>
</dbReference>
<proteinExistence type="inferred from homology"/>